<dbReference type="Proteomes" id="UP000009026">
    <property type="component" value="Chromosome"/>
</dbReference>
<dbReference type="InterPro" id="IPR013249">
    <property type="entry name" value="RNA_pol_sigma70_r4_t2"/>
</dbReference>
<dbReference type="GO" id="GO:0016987">
    <property type="term" value="F:sigma factor activity"/>
    <property type="evidence" value="ECO:0007669"/>
    <property type="project" value="UniProtKB-KW"/>
</dbReference>
<proteinExistence type="inferred from homology"/>
<dbReference type="InterPro" id="IPR014284">
    <property type="entry name" value="RNA_pol_sigma-70_dom"/>
</dbReference>
<evidence type="ECO:0000313" key="10">
    <source>
        <dbReference type="Proteomes" id="UP000009026"/>
    </source>
</evidence>
<dbReference type="EMBL" id="CP012109">
    <property type="protein sequence ID" value="AKQ63920.1"/>
    <property type="molecule type" value="Genomic_DNA"/>
</dbReference>
<dbReference type="Gene3D" id="1.10.1740.10">
    <property type="match status" value="1"/>
</dbReference>
<dbReference type="CDD" id="cd06171">
    <property type="entry name" value="Sigma70_r4"/>
    <property type="match status" value="1"/>
</dbReference>
<organism evidence="9 10">
    <name type="scientific">Pseudomyxococcus hansupus</name>
    <dbReference type="NCBI Taxonomy" id="1297742"/>
    <lineage>
        <taxon>Bacteria</taxon>
        <taxon>Pseudomonadati</taxon>
        <taxon>Myxococcota</taxon>
        <taxon>Myxococcia</taxon>
        <taxon>Myxococcales</taxon>
        <taxon>Cystobacterineae</taxon>
        <taxon>Myxococcaceae</taxon>
        <taxon>Pseudomyxococcus</taxon>
    </lineage>
</organism>
<keyword evidence="4" id="KW-0731">Sigma factor</keyword>
<keyword evidence="5" id="KW-0804">Transcription</keyword>
<dbReference type="Pfam" id="PF04542">
    <property type="entry name" value="Sigma70_r2"/>
    <property type="match status" value="1"/>
</dbReference>
<dbReference type="PATRIC" id="fig|1297742.4.peg.847"/>
<dbReference type="InterPro" id="IPR032710">
    <property type="entry name" value="NTF2-like_dom_sf"/>
</dbReference>
<dbReference type="eggNOG" id="COG1595">
    <property type="taxonomic scope" value="Bacteria"/>
</dbReference>
<keyword evidence="10" id="KW-1185">Reference proteome</keyword>
<feature type="domain" description="RNA polymerase sigma-70 region 2" evidence="6">
    <location>
        <begin position="14"/>
        <end position="80"/>
    </location>
</feature>
<evidence type="ECO:0000256" key="2">
    <source>
        <dbReference type="ARBA" id="ARBA00011344"/>
    </source>
</evidence>
<reference evidence="9 10" key="1">
    <citation type="journal article" date="2016" name="PLoS ONE">
        <title>Complete Genome Sequence and Comparative Genomics of a Novel Myxobacterium Myxococcus hansupus.</title>
        <authorList>
            <person name="Sharma G."/>
            <person name="Narwani T."/>
            <person name="Subramanian S."/>
        </authorList>
    </citation>
    <scope>NUCLEOTIDE SEQUENCE [LARGE SCALE GENOMIC DNA]</scope>
    <source>
        <strain evidence="10">mixupus</strain>
    </source>
</reference>
<dbReference type="OrthoDB" id="9794372at2"/>
<comment type="subunit">
    <text evidence="2">Interacts transiently with the RNA polymerase catalytic core formed by RpoA, RpoB, RpoC and RpoZ (2 alpha, 1 beta, 1 beta' and 1 omega subunit) to form the RNA polymerase holoenzyme that can initiate transcription.</text>
</comment>
<keyword evidence="3" id="KW-0805">Transcription regulation</keyword>
<dbReference type="AlphaFoldDB" id="A0A0H4WRD6"/>
<evidence type="ECO:0000313" key="9">
    <source>
        <dbReference type="EMBL" id="AKQ63920.1"/>
    </source>
</evidence>
<dbReference type="PANTHER" id="PTHR43133">
    <property type="entry name" value="RNA POLYMERASE ECF-TYPE SIGMA FACTO"/>
    <property type="match status" value="1"/>
</dbReference>
<evidence type="ECO:0000256" key="1">
    <source>
        <dbReference type="ARBA" id="ARBA00010641"/>
    </source>
</evidence>
<dbReference type="Pfam" id="PF12680">
    <property type="entry name" value="SnoaL_2"/>
    <property type="match status" value="1"/>
</dbReference>
<evidence type="ECO:0000256" key="5">
    <source>
        <dbReference type="ARBA" id="ARBA00023163"/>
    </source>
</evidence>
<accession>A0A0H4WRD6</accession>
<dbReference type="InterPro" id="IPR037401">
    <property type="entry name" value="SnoaL-like"/>
</dbReference>
<dbReference type="NCBIfam" id="NF006089">
    <property type="entry name" value="PRK08241.1"/>
    <property type="match status" value="1"/>
</dbReference>
<dbReference type="InterPro" id="IPR013324">
    <property type="entry name" value="RNA_pol_sigma_r3/r4-like"/>
</dbReference>
<protein>
    <submittedName>
        <fullName evidence="9">RNA polymerase sigma-70 factor, ECF subfamily</fullName>
    </submittedName>
</protein>
<gene>
    <name evidence="9" type="ORF">A176_000832</name>
</gene>
<dbReference type="GO" id="GO:0006352">
    <property type="term" value="P:DNA-templated transcription initiation"/>
    <property type="evidence" value="ECO:0007669"/>
    <property type="project" value="InterPro"/>
</dbReference>
<dbReference type="Pfam" id="PF08281">
    <property type="entry name" value="Sigma70_r4_2"/>
    <property type="match status" value="1"/>
</dbReference>
<evidence type="ECO:0000259" key="7">
    <source>
        <dbReference type="Pfam" id="PF08281"/>
    </source>
</evidence>
<dbReference type="SUPFAM" id="SSF88946">
    <property type="entry name" value="Sigma2 domain of RNA polymerase sigma factors"/>
    <property type="match status" value="1"/>
</dbReference>
<dbReference type="STRING" id="1297742.A176_000832"/>
<dbReference type="KEGG" id="mym:A176_000832"/>
<dbReference type="InterPro" id="IPR014305">
    <property type="entry name" value="RNA_pol_sigma-G_actinobac"/>
</dbReference>
<dbReference type="InterPro" id="IPR039425">
    <property type="entry name" value="RNA_pol_sigma-70-like"/>
</dbReference>
<feature type="domain" description="RNA polymerase sigma factor 70 region 4 type 2" evidence="7">
    <location>
        <begin position="133"/>
        <end position="184"/>
    </location>
</feature>
<dbReference type="SUPFAM" id="SSF88659">
    <property type="entry name" value="Sigma3 and sigma4 domains of RNA polymerase sigma factors"/>
    <property type="match status" value="1"/>
</dbReference>
<evidence type="ECO:0000259" key="8">
    <source>
        <dbReference type="Pfam" id="PF12680"/>
    </source>
</evidence>
<sequence>MKDLPDSGKLAFGFEEHRTALVGHCYRMLGSIAEADDAVQETLVRAWRAMDRFEGRASPRTWLYSIATRVCLDALAKSGRRARPMELGPAYSIDGPLTPLPADSWLEPIPDALAVPSDADPAERLALRQSIRLAFLAALQHLPPKQRAVLLLAEVLGWPATEIAETLETSVASVNSALQRARATVADLGLEDTDFQSPQSDAQAALLNRYVDAFERYDMDAFTALLHEEVTLSMPPFALWLQGPESIRGWFLGRGAVCRGSRLVPASACGSPAFGQYHDDGSGGPLHPWSLIVLEMAGGRIAAMTHFLDAKTLFPRFGLPLELPR</sequence>
<dbReference type="InterPro" id="IPR036388">
    <property type="entry name" value="WH-like_DNA-bd_sf"/>
</dbReference>
<dbReference type="RefSeq" id="WP_002635894.1">
    <property type="nucleotide sequence ID" value="NZ_CP012109.1"/>
</dbReference>
<name>A0A0H4WRD6_9BACT</name>
<dbReference type="SUPFAM" id="SSF54427">
    <property type="entry name" value="NTF2-like"/>
    <property type="match status" value="1"/>
</dbReference>
<feature type="domain" description="SnoaL-like" evidence="8">
    <location>
        <begin position="208"/>
        <end position="303"/>
    </location>
</feature>
<dbReference type="Gene3D" id="1.10.10.10">
    <property type="entry name" value="Winged helix-like DNA-binding domain superfamily/Winged helix DNA-binding domain"/>
    <property type="match status" value="1"/>
</dbReference>
<dbReference type="InterPro" id="IPR013325">
    <property type="entry name" value="RNA_pol_sigma_r2"/>
</dbReference>
<dbReference type="NCBIfam" id="TIGR02937">
    <property type="entry name" value="sigma70-ECF"/>
    <property type="match status" value="1"/>
</dbReference>
<dbReference type="InterPro" id="IPR007627">
    <property type="entry name" value="RNA_pol_sigma70_r2"/>
</dbReference>
<dbReference type="GO" id="GO:0003677">
    <property type="term" value="F:DNA binding"/>
    <property type="evidence" value="ECO:0007669"/>
    <property type="project" value="InterPro"/>
</dbReference>
<evidence type="ECO:0000256" key="4">
    <source>
        <dbReference type="ARBA" id="ARBA00023082"/>
    </source>
</evidence>
<evidence type="ECO:0000256" key="3">
    <source>
        <dbReference type="ARBA" id="ARBA00023015"/>
    </source>
</evidence>
<evidence type="ECO:0000259" key="6">
    <source>
        <dbReference type="Pfam" id="PF04542"/>
    </source>
</evidence>
<comment type="similarity">
    <text evidence="1">Belongs to the sigma-70 factor family. ECF subfamily.</text>
</comment>
<dbReference type="PANTHER" id="PTHR43133:SF65">
    <property type="entry name" value="ECF RNA POLYMERASE SIGMA FACTOR SIGG"/>
    <property type="match status" value="1"/>
</dbReference>
<dbReference type="NCBIfam" id="TIGR02960">
    <property type="entry name" value="SigX5"/>
    <property type="match status" value="1"/>
</dbReference>
<dbReference type="Gene3D" id="3.10.450.50">
    <property type="match status" value="1"/>
</dbReference>